<proteinExistence type="inferred from homology"/>
<comment type="similarity">
    <text evidence="1">Belongs to the DprA/Smf family.</text>
</comment>
<feature type="domain" description="Smf/DprA SLOG" evidence="3">
    <location>
        <begin position="115"/>
        <end position="326"/>
    </location>
</feature>
<feature type="region of interest" description="Disordered" evidence="2">
    <location>
        <begin position="1"/>
        <end position="30"/>
    </location>
</feature>
<dbReference type="NCBIfam" id="TIGR00732">
    <property type="entry name" value="dprA"/>
    <property type="match status" value="1"/>
</dbReference>
<dbReference type="InterPro" id="IPR003488">
    <property type="entry name" value="DprA"/>
</dbReference>
<accession>A0A1Y5NWD0</accession>
<feature type="domain" description="DprA winged helix" evidence="4">
    <location>
        <begin position="338"/>
        <end position="388"/>
    </location>
</feature>
<evidence type="ECO:0000313" key="5">
    <source>
        <dbReference type="EMBL" id="SBS70653.1"/>
    </source>
</evidence>
<evidence type="ECO:0000256" key="2">
    <source>
        <dbReference type="SAM" id="MobiDB-lite"/>
    </source>
</evidence>
<dbReference type="Gene3D" id="3.40.50.450">
    <property type="match status" value="1"/>
</dbReference>
<reference evidence="5" key="1">
    <citation type="submission" date="2016-03" db="EMBL/GenBank/DDBJ databases">
        <authorList>
            <person name="Ploux O."/>
        </authorList>
    </citation>
    <scope>NUCLEOTIDE SEQUENCE</scope>
    <source>
        <strain evidence="5">UC1</strain>
    </source>
</reference>
<dbReference type="Pfam" id="PF02481">
    <property type="entry name" value="DNA_processg_A"/>
    <property type="match status" value="1"/>
</dbReference>
<evidence type="ECO:0000259" key="3">
    <source>
        <dbReference type="Pfam" id="PF02481"/>
    </source>
</evidence>
<dbReference type="InterPro" id="IPR036388">
    <property type="entry name" value="WH-like_DNA-bd_sf"/>
</dbReference>
<sequence>MTVPEVSAAAAREALRGSPGARGTDHDDDAVRDRYARGLWSALTEPGDGVAGALRDRWGAVGALAIALSPDGGEERAAEAGIAPDALQKARDRWRPRAGDLGEAFDAARRAGAALLTPADPQWPAGLDDLGPHAPVGLWTLGAPDRPLTQGSAVALVGARAATAYGEHVAMELAAELAATGTTVVSGAAYGVDGCAHRAALRVEGMTLALLAGGVDRPYPAGHSEMLDRIARTGVVASEVPCGSTPTKWRFLARNRLIAAAADATVVVEAGWRSGSLNTAHHAAALGRPLGAVPGPITSAASAGCHRLLREADALCITNADDVRELLGLPVAAATDGGGRTDERTRVLDALSVRAPRAGEEVARRAGLSAGDAAALLGLLELEGRAARGIDGWRRC</sequence>
<dbReference type="InterPro" id="IPR057666">
    <property type="entry name" value="DrpA_SLOG"/>
</dbReference>
<evidence type="ECO:0000259" key="4">
    <source>
        <dbReference type="Pfam" id="PF17782"/>
    </source>
</evidence>
<gene>
    <name evidence="5" type="ORF">MIPYR_10585</name>
</gene>
<dbReference type="PANTHER" id="PTHR43022">
    <property type="entry name" value="PROTEIN SMF"/>
    <property type="match status" value="1"/>
</dbReference>
<dbReference type="GO" id="GO:0009294">
    <property type="term" value="P:DNA-mediated transformation"/>
    <property type="evidence" value="ECO:0007669"/>
    <property type="project" value="InterPro"/>
</dbReference>
<dbReference type="InterPro" id="IPR041614">
    <property type="entry name" value="DprA_WH"/>
</dbReference>
<dbReference type="EMBL" id="FLQR01000001">
    <property type="protein sequence ID" value="SBS70653.1"/>
    <property type="molecule type" value="Genomic_DNA"/>
</dbReference>
<dbReference type="RefSeq" id="WP_295573372.1">
    <property type="nucleotide sequence ID" value="NZ_FLQR01000001.1"/>
</dbReference>
<protein>
    <submittedName>
        <fullName evidence="5">DNA protecting protein DprA</fullName>
    </submittedName>
</protein>
<name>A0A1Y5NWD0_9MICO</name>
<dbReference type="SUPFAM" id="SSF102405">
    <property type="entry name" value="MCP/YpsA-like"/>
    <property type="match status" value="1"/>
</dbReference>
<evidence type="ECO:0000256" key="1">
    <source>
        <dbReference type="ARBA" id="ARBA00006525"/>
    </source>
</evidence>
<dbReference type="Gene3D" id="1.10.10.10">
    <property type="entry name" value="Winged helix-like DNA-binding domain superfamily/Winged helix DNA-binding domain"/>
    <property type="match status" value="1"/>
</dbReference>
<organism evidence="5">
    <name type="scientific">uncultured Microbacterium sp</name>
    <dbReference type="NCBI Taxonomy" id="191216"/>
    <lineage>
        <taxon>Bacteria</taxon>
        <taxon>Bacillati</taxon>
        <taxon>Actinomycetota</taxon>
        <taxon>Actinomycetes</taxon>
        <taxon>Micrococcales</taxon>
        <taxon>Microbacteriaceae</taxon>
        <taxon>Microbacterium</taxon>
        <taxon>environmental samples</taxon>
    </lineage>
</organism>
<dbReference type="AlphaFoldDB" id="A0A1Y5NWD0"/>
<dbReference type="Pfam" id="PF17782">
    <property type="entry name" value="WHD_DprA"/>
    <property type="match status" value="1"/>
</dbReference>
<dbReference type="PANTHER" id="PTHR43022:SF1">
    <property type="entry name" value="PROTEIN SMF"/>
    <property type="match status" value="1"/>
</dbReference>